<protein>
    <recommendedName>
        <fullName evidence="1">Carboxymuconolactone decarboxylase-like domain-containing protein</fullName>
    </recommendedName>
</protein>
<proteinExistence type="predicted"/>
<dbReference type="InterPro" id="IPR029032">
    <property type="entry name" value="AhpD-like"/>
</dbReference>
<dbReference type="Gene3D" id="2.60.120.10">
    <property type="entry name" value="Jelly Rolls"/>
    <property type="match status" value="1"/>
</dbReference>
<evidence type="ECO:0000313" key="3">
    <source>
        <dbReference type="Proteomes" id="UP000000289"/>
    </source>
</evidence>
<dbReference type="InterPro" id="IPR011051">
    <property type="entry name" value="RmlC_Cupin_sf"/>
</dbReference>
<dbReference type="AlphaFoldDB" id="A0A0K0HB14"/>
<dbReference type="InterPro" id="IPR047263">
    <property type="entry name" value="HNL-like_cupin"/>
</dbReference>
<dbReference type="GO" id="GO:0051920">
    <property type="term" value="F:peroxiredoxin activity"/>
    <property type="evidence" value="ECO:0007669"/>
    <property type="project" value="InterPro"/>
</dbReference>
<dbReference type="Proteomes" id="UP000000289">
    <property type="component" value="Chromosome"/>
</dbReference>
<dbReference type="SUPFAM" id="SSF51182">
    <property type="entry name" value="RmlC-like cupins"/>
    <property type="match status" value="1"/>
</dbReference>
<evidence type="ECO:0000259" key="1">
    <source>
        <dbReference type="Pfam" id="PF02627"/>
    </source>
</evidence>
<reference evidence="2 3" key="1">
    <citation type="journal article" date="2011" name="PLoS Pathog.">
        <title>Salmonella bongori provides insights into the evolution of the Salmonellae.</title>
        <authorList>
            <person name="Fookes M."/>
            <person name="Schroeder G.N."/>
            <person name="Langridge G.C."/>
            <person name="Blondel C.J."/>
            <person name="Mammina C."/>
            <person name="Connor T.R."/>
            <person name="Seth-Smith H."/>
            <person name="Vernikos G.S."/>
            <person name="Robinson K.S."/>
            <person name="Sanders M."/>
            <person name="Petty N.K."/>
            <person name="Kingsley R.A."/>
            <person name="Baumler A.J."/>
            <person name="Nuccio S.P."/>
            <person name="Contreras I."/>
            <person name="Santiviago C.A."/>
            <person name="Maskell D."/>
            <person name="Barrow P."/>
            <person name="Humphrey T."/>
            <person name="Nastasi A."/>
            <person name="Roberts M."/>
            <person name="Frankel G."/>
            <person name="Parkhill J."/>
            <person name="Dougan G."/>
            <person name="Thomson N.R."/>
        </authorList>
    </citation>
    <scope>NUCLEOTIDE SEQUENCE [LARGE SCALE GENOMIC DNA]</scope>
    <source>
        <strain evidence="3">ATCC 43975 / DSM 13772 / NCTC 12419</strain>
    </source>
</reference>
<dbReference type="PANTHER" id="PTHR43698">
    <property type="entry name" value="RIBD C-TERMINAL DOMAIN CONTAINING PROTEIN"/>
    <property type="match status" value="1"/>
</dbReference>
<dbReference type="SUPFAM" id="SSF69118">
    <property type="entry name" value="AhpD-like"/>
    <property type="match status" value="1"/>
</dbReference>
<dbReference type="InterPro" id="IPR003779">
    <property type="entry name" value="CMD-like"/>
</dbReference>
<dbReference type="EMBL" id="FR877557">
    <property type="protein sequence ID" value="CCC30586.1"/>
    <property type="molecule type" value="Genomic_DNA"/>
</dbReference>
<feature type="domain" description="Carboxymuconolactone decarboxylase-like" evidence="1">
    <location>
        <begin position="126"/>
        <end position="199"/>
    </location>
</feature>
<accession>A0A0K0HB14</accession>
<dbReference type="Pfam" id="PF02627">
    <property type="entry name" value="CMD"/>
    <property type="match status" value="1"/>
</dbReference>
<dbReference type="PANTHER" id="PTHR43698:SF1">
    <property type="entry name" value="BLL4564 PROTEIN"/>
    <property type="match status" value="1"/>
</dbReference>
<organism evidence="2 3">
    <name type="scientific">Salmonella bongori (strain ATCC 43975 / DSM 13772 / NCTC 12419)</name>
    <dbReference type="NCBI Taxonomy" id="218493"/>
    <lineage>
        <taxon>Bacteria</taxon>
        <taxon>Pseudomonadati</taxon>
        <taxon>Pseudomonadota</taxon>
        <taxon>Gammaproteobacteria</taxon>
        <taxon>Enterobacterales</taxon>
        <taxon>Enterobacteriaceae</taxon>
        <taxon>Salmonella</taxon>
    </lineage>
</organism>
<name>A0A0K0HB14_SALBC</name>
<evidence type="ECO:0000313" key="2">
    <source>
        <dbReference type="EMBL" id="CCC30586.1"/>
    </source>
</evidence>
<sequence length="359" mass="39409">MSMSLSVRQQAAIPVAAFTARGDIEKLENALNDGLTMGLTINELKEILVQLYAYCGFPRSLNALSCLMNVVEARKKEGIQDEEGATATPMPADWNSLQFGTENQTRLVGQPVSGALFTFSPAIDVYLKAHLFGDIFQRDVLDWQTRELVTIAALSAMEGVNSQLMSHFAISMHNGLTAAQLGDFIRVLAMRCDSTIAANAGMTLAQFLADNDEGSASAISPQEKRDAGFDGNTIFPRGEKNVTYAKYFTGNSYLTMLSTQGVVIGNVAFEPGCRNFWHIHHHGGQILLVTGGRGWYQEWNQPARELRTGDIVHISPGVKHWHGAAHDRWFAHIAVEIPAEGASNEWLEPVADEEYNLLP</sequence>
<dbReference type="CDD" id="cd02233">
    <property type="entry name" value="cupin_HNL-like"/>
    <property type="match status" value="1"/>
</dbReference>
<dbReference type="KEGG" id="sbg:SBG_1505"/>
<dbReference type="InterPro" id="IPR014710">
    <property type="entry name" value="RmlC-like_jellyroll"/>
</dbReference>
<dbReference type="eggNOG" id="COG0599">
    <property type="taxonomic scope" value="Bacteria"/>
</dbReference>
<dbReference type="eggNOG" id="COG1917">
    <property type="taxonomic scope" value="Bacteria"/>
</dbReference>
<dbReference type="Gene3D" id="1.20.1290.10">
    <property type="entry name" value="AhpD-like"/>
    <property type="match status" value="1"/>
</dbReference>
<gene>
    <name evidence="2" type="ordered locus">SBG_1505</name>
</gene>